<protein>
    <recommendedName>
        <fullName evidence="8">Probable membrane transporter protein</fullName>
    </recommendedName>
</protein>
<feature type="transmembrane region" description="Helical" evidence="8">
    <location>
        <begin position="136"/>
        <end position="157"/>
    </location>
</feature>
<comment type="similarity">
    <text evidence="2 8">Belongs to the 4-toluene sulfonate uptake permease (TSUP) (TC 2.A.102) family.</text>
</comment>
<dbReference type="EMBL" id="JADIMP010000006">
    <property type="protein sequence ID" value="MBO8440872.1"/>
    <property type="molecule type" value="Genomic_DNA"/>
</dbReference>
<dbReference type="AlphaFoldDB" id="A0A9D9E5D2"/>
<evidence type="ECO:0000313" key="9">
    <source>
        <dbReference type="EMBL" id="MBO8440872.1"/>
    </source>
</evidence>
<reference evidence="9" key="2">
    <citation type="journal article" date="2021" name="PeerJ">
        <title>Extensive microbial diversity within the chicken gut microbiome revealed by metagenomics and culture.</title>
        <authorList>
            <person name="Gilroy R."/>
            <person name="Ravi A."/>
            <person name="Getino M."/>
            <person name="Pursley I."/>
            <person name="Horton D.L."/>
            <person name="Alikhan N.F."/>
            <person name="Baker D."/>
            <person name="Gharbi K."/>
            <person name="Hall N."/>
            <person name="Watson M."/>
            <person name="Adriaenssens E.M."/>
            <person name="Foster-Nyarko E."/>
            <person name="Jarju S."/>
            <person name="Secka A."/>
            <person name="Antonio M."/>
            <person name="Oren A."/>
            <person name="Chaudhuri R.R."/>
            <person name="La Ragione R."/>
            <person name="Hildebrand F."/>
            <person name="Pallen M.J."/>
        </authorList>
    </citation>
    <scope>NUCLEOTIDE SEQUENCE</scope>
    <source>
        <strain evidence="9">C6-149</strain>
    </source>
</reference>
<keyword evidence="7 8" id="KW-0472">Membrane</keyword>
<feature type="transmembrane region" description="Helical" evidence="8">
    <location>
        <begin position="205"/>
        <end position="226"/>
    </location>
</feature>
<gene>
    <name evidence="9" type="ORF">IAA89_00245</name>
</gene>
<keyword evidence="5 8" id="KW-0812">Transmembrane</keyword>
<feature type="transmembrane region" description="Helical" evidence="8">
    <location>
        <begin position="20"/>
        <end position="53"/>
    </location>
</feature>
<dbReference type="PANTHER" id="PTHR30269:SF37">
    <property type="entry name" value="MEMBRANE TRANSPORTER PROTEIN"/>
    <property type="match status" value="1"/>
</dbReference>
<feature type="transmembrane region" description="Helical" evidence="8">
    <location>
        <begin position="238"/>
        <end position="255"/>
    </location>
</feature>
<organism evidence="9 10">
    <name type="scientific">Candidatus Gallilactobacillus intestinavium</name>
    <dbReference type="NCBI Taxonomy" id="2840838"/>
    <lineage>
        <taxon>Bacteria</taxon>
        <taxon>Bacillati</taxon>
        <taxon>Bacillota</taxon>
        <taxon>Bacilli</taxon>
        <taxon>Lactobacillales</taxon>
        <taxon>Lactobacillaceae</taxon>
        <taxon>Lactobacillaceae incertae sedis</taxon>
        <taxon>Candidatus Gallilactobacillus</taxon>
    </lineage>
</organism>
<evidence type="ECO:0000256" key="2">
    <source>
        <dbReference type="ARBA" id="ARBA00009142"/>
    </source>
</evidence>
<feature type="transmembrane region" description="Helical" evidence="8">
    <location>
        <begin position="109"/>
        <end position="129"/>
    </location>
</feature>
<evidence type="ECO:0000256" key="7">
    <source>
        <dbReference type="ARBA" id="ARBA00023136"/>
    </source>
</evidence>
<evidence type="ECO:0000256" key="4">
    <source>
        <dbReference type="ARBA" id="ARBA00022475"/>
    </source>
</evidence>
<reference evidence="9" key="1">
    <citation type="submission" date="2020-10" db="EMBL/GenBank/DDBJ databases">
        <authorList>
            <person name="Gilroy R."/>
        </authorList>
    </citation>
    <scope>NUCLEOTIDE SEQUENCE</scope>
    <source>
        <strain evidence="9">C6-149</strain>
    </source>
</reference>
<keyword evidence="6 8" id="KW-1133">Transmembrane helix</keyword>
<keyword evidence="4 8" id="KW-1003">Cell membrane</keyword>
<dbReference type="Pfam" id="PF01925">
    <property type="entry name" value="TauE"/>
    <property type="match status" value="1"/>
</dbReference>
<comment type="subcellular location">
    <subcellularLocation>
        <location evidence="1 8">Cell membrane</location>
        <topology evidence="1 8">Multi-pass membrane protein</topology>
    </subcellularLocation>
</comment>
<evidence type="ECO:0000256" key="6">
    <source>
        <dbReference type="ARBA" id="ARBA00022989"/>
    </source>
</evidence>
<evidence type="ECO:0000256" key="8">
    <source>
        <dbReference type="RuleBase" id="RU363041"/>
    </source>
</evidence>
<sequence>MILLNKTIYSLRRSTITYLILIGVIFVAAIVQELSGFGFGTLAMAILPIFLAYKTCNMLVLSASLLIEIYTIIKLFKYIQWKLVIIPTFVSVIISILGTHLMLGLSTKTLSIIMACFLWIMAGYLSLIAPKLKVSANLFTGLIAGGLGGFMQSMFAAGGPPIVAYYNSIIDNPLTYQATVQTYFITTTLTILITDFSKGYLTGNLVLPGIICMISCLLGTIVGMRLLHKISMKTVRKAAYIVMLLAGCYMLYKGIF</sequence>
<dbReference type="Proteomes" id="UP000823614">
    <property type="component" value="Unassembled WGS sequence"/>
</dbReference>
<evidence type="ECO:0000256" key="1">
    <source>
        <dbReference type="ARBA" id="ARBA00004651"/>
    </source>
</evidence>
<name>A0A9D9E5D2_9LACO</name>
<keyword evidence="3" id="KW-0813">Transport</keyword>
<dbReference type="InterPro" id="IPR002781">
    <property type="entry name" value="TM_pro_TauE-like"/>
</dbReference>
<dbReference type="PANTHER" id="PTHR30269">
    <property type="entry name" value="TRANSMEMBRANE PROTEIN YFCA"/>
    <property type="match status" value="1"/>
</dbReference>
<dbReference type="InterPro" id="IPR052017">
    <property type="entry name" value="TSUP"/>
</dbReference>
<dbReference type="GO" id="GO:0005886">
    <property type="term" value="C:plasma membrane"/>
    <property type="evidence" value="ECO:0007669"/>
    <property type="project" value="UniProtKB-SubCell"/>
</dbReference>
<feature type="transmembrane region" description="Helical" evidence="8">
    <location>
        <begin position="83"/>
        <end position="103"/>
    </location>
</feature>
<proteinExistence type="inferred from homology"/>
<evidence type="ECO:0000256" key="5">
    <source>
        <dbReference type="ARBA" id="ARBA00022692"/>
    </source>
</evidence>
<evidence type="ECO:0000313" key="10">
    <source>
        <dbReference type="Proteomes" id="UP000823614"/>
    </source>
</evidence>
<evidence type="ECO:0000256" key="3">
    <source>
        <dbReference type="ARBA" id="ARBA00022448"/>
    </source>
</evidence>
<comment type="caution">
    <text evidence="9">The sequence shown here is derived from an EMBL/GenBank/DDBJ whole genome shotgun (WGS) entry which is preliminary data.</text>
</comment>
<accession>A0A9D9E5D2</accession>